<dbReference type="EMBL" id="JAGIZB010000056">
    <property type="protein sequence ID" value="MBP0447762.1"/>
    <property type="molecule type" value="Genomic_DNA"/>
</dbReference>
<accession>A0ABS4AL59</accession>
<comment type="caution">
    <text evidence="1">The sequence shown here is derived from an EMBL/GenBank/DDBJ whole genome shotgun (WGS) entry which is preliminary data.</text>
</comment>
<evidence type="ECO:0000313" key="2">
    <source>
        <dbReference type="Proteomes" id="UP000681594"/>
    </source>
</evidence>
<sequence length="156" mass="16824">MDARSWLRAVAAQVPWGGKYSARLLTYADHVAAACPASSLTEDLARDLAARLQRFPTLAELIGEMAAVHPEIHQEPSGGRALSPRAGHYEVLLLKRLAAGVDPSTVLSMAGRYAEPGVWERLAAAFAPDLLSAELQRQRERAGRLTRCSPRTTAPG</sequence>
<gene>
    <name evidence="1" type="ORF">J8J14_23730</name>
</gene>
<dbReference type="Proteomes" id="UP000681594">
    <property type="component" value="Unassembled WGS sequence"/>
</dbReference>
<reference evidence="1 2" key="1">
    <citation type="submission" date="2021-03" db="EMBL/GenBank/DDBJ databases">
        <authorList>
            <person name="So Y."/>
        </authorList>
    </citation>
    <scope>NUCLEOTIDE SEQUENCE [LARGE SCALE GENOMIC DNA]</scope>
    <source>
        <strain evidence="1 2">SSH11</strain>
    </source>
</reference>
<organism evidence="1 2">
    <name type="scientific">Pararoseomonas baculiformis</name>
    <dbReference type="NCBI Taxonomy" id="2820812"/>
    <lineage>
        <taxon>Bacteria</taxon>
        <taxon>Pseudomonadati</taxon>
        <taxon>Pseudomonadota</taxon>
        <taxon>Alphaproteobacteria</taxon>
        <taxon>Acetobacterales</taxon>
        <taxon>Acetobacteraceae</taxon>
        <taxon>Pararoseomonas</taxon>
    </lineage>
</organism>
<protein>
    <submittedName>
        <fullName evidence="1">Uncharacterized protein</fullName>
    </submittedName>
</protein>
<proteinExistence type="predicted"/>
<dbReference type="RefSeq" id="WP_209382028.1">
    <property type="nucleotide sequence ID" value="NZ_JAGIZB010000056.1"/>
</dbReference>
<name>A0ABS4AL59_9PROT</name>
<evidence type="ECO:0000313" key="1">
    <source>
        <dbReference type="EMBL" id="MBP0447762.1"/>
    </source>
</evidence>
<keyword evidence="2" id="KW-1185">Reference proteome</keyword>